<dbReference type="InterPro" id="IPR037018">
    <property type="entry name" value="GH65_N"/>
</dbReference>
<dbReference type="SUPFAM" id="SSF48208">
    <property type="entry name" value="Six-hairpin glycosidases"/>
    <property type="match status" value="1"/>
</dbReference>
<feature type="domain" description="Glycoside hydrolase family 65 N-terminal" evidence="9">
    <location>
        <begin position="51"/>
        <end position="315"/>
    </location>
</feature>
<dbReference type="PANTHER" id="PTHR11051">
    <property type="entry name" value="GLYCOSYL HYDROLASE-RELATED"/>
    <property type="match status" value="1"/>
</dbReference>
<gene>
    <name evidence="10" type="ORF">GJ744_004119</name>
</gene>
<comment type="caution">
    <text evidence="10">The sequence shown here is derived from an EMBL/GenBank/DDBJ whole genome shotgun (WGS) entry which is preliminary data.</text>
</comment>
<name>A0A8H7AQW3_9EURO</name>
<feature type="domain" description="Glycoside hydrolase family 65 central catalytic" evidence="7">
    <location>
        <begin position="408"/>
        <end position="622"/>
    </location>
</feature>
<evidence type="ECO:0000256" key="5">
    <source>
        <dbReference type="ARBA" id="ARBA00023180"/>
    </source>
</evidence>
<dbReference type="Pfam" id="PF03633">
    <property type="entry name" value="Glyco_hydro_65C"/>
    <property type="match status" value="1"/>
</dbReference>
<dbReference type="InterPro" id="IPR011013">
    <property type="entry name" value="Gal_mutarotase_sf_dom"/>
</dbReference>
<dbReference type="Gene3D" id="2.60.120.260">
    <property type="entry name" value="Galactose-binding domain-like"/>
    <property type="match status" value="1"/>
</dbReference>
<proteinExistence type="inferred from homology"/>
<evidence type="ECO:0000313" key="10">
    <source>
        <dbReference type="EMBL" id="KAF7511531.1"/>
    </source>
</evidence>
<dbReference type="InterPro" id="IPR008928">
    <property type="entry name" value="6-hairpin_glycosidase_sf"/>
</dbReference>
<evidence type="ECO:0000313" key="11">
    <source>
        <dbReference type="Proteomes" id="UP000606974"/>
    </source>
</evidence>
<organism evidence="10 11">
    <name type="scientific">Endocarpon pusillum</name>
    <dbReference type="NCBI Taxonomy" id="364733"/>
    <lineage>
        <taxon>Eukaryota</taxon>
        <taxon>Fungi</taxon>
        <taxon>Dikarya</taxon>
        <taxon>Ascomycota</taxon>
        <taxon>Pezizomycotina</taxon>
        <taxon>Eurotiomycetes</taxon>
        <taxon>Chaetothyriomycetidae</taxon>
        <taxon>Verrucariales</taxon>
        <taxon>Verrucariaceae</taxon>
        <taxon>Endocarpon</taxon>
    </lineage>
</organism>
<dbReference type="FunFam" id="1.50.10.10:FF:000032">
    <property type="entry name" value="Vacuolar acid trehalase"/>
    <property type="match status" value="1"/>
</dbReference>
<evidence type="ECO:0000256" key="3">
    <source>
        <dbReference type="ARBA" id="ARBA00012757"/>
    </source>
</evidence>
<dbReference type="Pfam" id="PF03636">
    <property type="entry name" value="Glyco_hydro_65N"/>
    <property type="match status" value="1"/>
</dbReference>
<feature type="domain" description="Glycoside hydrolase family 65 C-terminal" evidence="8">
    <location>
        <begin position="753"/>
        <end position="798"/>
    </location>
</feature>
<dbReference type="GO" id="GO:0030246">
    <property type="term" value="F:carbohydrate binding"/>
    <property type="evidence" value="ECO:0007669"/>
    <property type="project" value="InterPro"/>
</dbReference>
<dbReference type="InterPro" id="IPR005196">
    <property type="entry name" value="Glyco_hydro_65_N"/>
</dbReference>
<keyword evidence="4" id="KW-0378">Hydrolase</keyword>
<comment type="similarity">
    <text evidence="2">Belongs to the glycosyl hydrolase 65 family.</text>
</comment>
<dbReference type="InterPro" id="IPR012341">
    <property type="entry name" value="6hp_glycosidase-like_sf"/>
</dbReference>
<evidence type="ECO:0000259" key="8">
    <source>
        <dbReference type="Pfam" id="PF03633"/>
    </source>
</evidence>
<dbReference type="GO" id="GO:0005993">
    <property type="term" value="P:trehalose catabolic process"/>
    <property type="evidence" value="ECO:0007669"/>
    <property type="project" value="TreeGrafter"/>
</dbReference>
<dbReference type="Gene3D" id="2.70.98.40">
    <property type="entry name" value="Glycoside hydrolase, family 65, N-terminal domain"/>
    <property type="match status" value="1"/>
</dbReference>
<dbReference type="AlphaFoldDB" id="A0A8H7AQW3"/>
<keyword evidence="5" id="KW-0325">Glycoprotein</keyword>
<dbReference type="GO" id="GO:0009277">
    <property type="term" value="C:fungal-type cell wall"/>
    <property type="evidence" value="ECO:0007669"/>
    <property type="project" value="TreeGrafter"/>
</dbReference>
<reference evidence="10" key="1">
    <citation type="submission" date="2020-02" db="EMBL/GenBank/DDBJ databases">
        <authorList>
            <person name="Palmer J.M."/>
        </authorList>
    </citation>
    <scope>NUCLEOTIDE SEQUENCE</scope>
    <source>
        <strain evidence="10">EPUS1.4</strain>
        <tissue evidence="10">Thallus</tissue>
    </source>
</reference>
<dbReference type="InterPro" id="IPR005194">
    <property type="entry name" value="Glyco_hydro_65_C"/>
</dbReference>
<comment type="catalytic activity">
    <reaction evidence="1">
        <text>alpha,alpha-trehalose + H2O = alpha-D-glucose + beta-D-glucose</text>
        <dbReference type="Rhea" id="RHEA:32675"/>
        <dbReference type="ChEBI" id="CHEBI:15377"/>
        <dbReference type="ChEBI" id="CHEBI:15903"/>
        <dbReference type="ChEBI" id="CHEBI:16551"/>
        <dbReference type="ChEBI" id="CHEBI:17925"/>
        <dbReference type="EC" id="3.2.1.28"/>
    </reaction>
</comment>
<evidence type="ECO:0000259" key="7">
    <source>
        <dbReference type="Pfam" id="PF03632"/>
    </source>
</evidence>
<keyword evidence="6" id="KW-0732">Signal</keyword>
<dbReference type="PANTHER" id="PTHR11051:SF8">
    <property type="entry name" value="PROTEIN-GLUCOSYLGALACTOSYLHYDROXYLYSINE GLUCOSIDASE"/>
    <property type="match status" value="1"/>
</dbReference>
<dbReference type="Proteomes" id="UP000606974">
    <property type="component" value="Unassembled WGS sequence"/>
</dbReference>
<feature type="signal peptide" evidence="6">
    <location>
        <begin position="1"/>
        <end position="23"/>
    </location>
</feature>
<evidence type="ECO:0000256" key="2">
    <source>
        <dbReference type="ARBA" id="ARBA00006768"/>
    </source>
</evidence>
<evidence type="ECO:0000259" key="9">
    <source>
        <dbReference type="Pfam" id="PF03636"/>
    </source>
</evidence>
<dbReference type="Pfam" id="PF03632">
    <property type="entry name" value="Glyco_hydro_65m"/>
    <property type="match status" value="1"/>
</dbReference>
<sequence length="1097" mass="119999">MRVSLTSRSLFILSLSYLTFVFAQDVRSVYPTRFANVSWNNADWQLENTNLDQGHYQDRIALANGYIGSAVAALGPFFEVDIPVDGDNIQGWPLFSRRQTFATIGGFWNSQERTNGTNFEWLYQYGGESVISGIPHWAGIILDLGDDTYLDASTSISTISGFSSMMDYKKGIMNWAFTWNHGDDVSFDISFQMIIHKLYVNQAMVQMQVTSSTNSNATVVNVLNGDCAVRTEFAEKGETENMVYSAVHPSGLNNVTGYVYAGMTLEGAESSVSASDVMSRPYIGNNESSIAQAFDVALVAGQTATFTKFVGIASTDAFEDANSTAVEATMTAMEAGFDAVLQSHVDEWAAIFREDSVDRYNLDNGSLPDDEYIIESAIVAVVNPFYLLQNTVGVNALAAINNNTLVNQHSIPVGGLASDAYAGWIFWDAEIWMQPGLVAAFPQAAKGIAEYRVYTYPQALDNPSTAYQSSKNDTTFSDNAAAYPWVSGRYGKCTAAGPCFDYEYHLNGDIALEFENYWVVSGDTEFFQQELFPIYDSMATFLSEVLEENADGRYELKNMTDPDEFANGVDNGGFTMPLIADTLTTANMFRSKFGIEENVSWNEQAENVVVGRNENAGIILEYTGMNGSINVKQADVVLVTYPLSYKGMNYTQENSLDDLDYYAAKQSQDGPGMTYAIFSIVASEVSPSGCSAYTYQQYSERPYVRAPWFQFSEQLLDNFEINGGFHPAFPFLTGHGGANQVVLFGYLGLRLIPDGYLHIDPTLPPQIPQIRYRTFYWQGWPIEAHSNHTGTTLTRLSTPLETANVTFADSPIPIIIGSANNATSPMLSLPPNGTISIPNRQPADVKTIAGNLAQCQPVWSTDPVVPGQIAISAVDGAASTTWQPASADTEASVTVELPVGGEGSRVTSFYFDWAQYPPVSYRIEFHNGSGSDTNPQFYDPTTAIVVASQEPVEVAIPFDAESVADVVPYSSNTTLVTLNEAVPVGGADGARYATLYIRGNQGILGEDKFNSSEPGGEVAEWGIIVDNGSKNGQDLSGPVFNKGGRGRSSVMVRRDTGQVLDERSAKAVMAGDEARDAVLAKYGRYMRRSANRERRWR</sequence>
<dbReference type="InterPro" id="IPR005195">
    <property type="entry name" value="Glyco_hydro_65_M"/>
</dbReference>
<evidence type="ECO:0000256" key="1">
    <source>
        <dbReference type="ARBA" id="ARBA00001576"/>
    </source>
</evidence>
<dbReference type="Gene3D" id="1.50.10.10">
    <property type="match status" value="1"/>
</dbReference>
<keyword evidence="11" id="KW-1185">Reference proteome</keyword>
<evidence type="ECO:0000256" key="4">
    <source>
        <dbReference type="ARBA" id="ARBA00022801"/>
    </source>
</evidence>
<protein>
    <recommendedName>
        <fullName evidence="3">alpha,alpha-trehalase</fullName>
        <ecNumber evidence="3">3.2.1.28</ecNumber>
    </recommendedName>
</protein>
<dbReference type="GO" id="GO:0004555">
    <property type="term" value="F:alpha,alpha-trehalase activity"/>
    <property type="evidence" value="ECO:0007669"/>
    <property type="project" value="UniProtKB-EC"/>
</dbReference>
<dbReference type="Gene3D" id="2.60.420.10">
    <property type="entry name" value="Maltose phosphorylase, domain 3"/>
    <property type="match status" value="1"/>
</dbReference>
<accession>A0A8H7AQW3</accession>
<dbReference type="SUPFAM" id="SSF74650">
    <property type="entry name" value="Galactose mutarotase-like"/>
    <property type="match status" value="1"/>
</dbReference>
<evidence type="ECO:0000256" key="6">
    <source>
        <dbReference type="SAM" id="SignalP"/>
    </source>
</evidence>
<dbReference type="EC" id="3.2.1.28" evidence="3"/>
<dbReference type="OrthoDB" id="200349at2759"/>
<dbReference type="EMBL" id="JAACFV010000019">
    <property type="protein sequence ID" value="KAF7511531.1"/>
    <property type="molecule type" value="Genomic_DNA"/>
</dbReference>
<feature type="chain" id="PRO_5034180654" description="alpha,alpha-trehalase" evidence="6">
    <location>
        <begin position="24"/>
        <end position="1097"/>
    </location>
</feature>